<evidence type="ECO:0000313" key="4">
    <source>
        <dbReference type="Proteomes" id="UP000798808"/>
    </source>
</evidence>
<evidence type="ECO:0000256" key="1">
    <source>
        <dbReference type="SAM" id="MobiDB-lite"/>
    </source>
</evidence>
<feature type="compositionally biased region" description="Basic and acidic residues" evidence="1">
    <location>
        <begin position="69"/>
        <end position="88"/>
    </location>
</feature>
<dbReference type="EMBL" id="SMLW01000639">
    <property type="protein sequence ID" value="MTI27689.1"/>
    <property type="molecule type" value="Genomic_DNA"/>
</dbReference>
<sequence>MSTKKILFLVAFTVCGLLAADGFAQSVEEAVEKTAKDAAKTAIEEVESEVNTKLEKRKAKKDKKRKKLEAKPEKEVIEAQKKATKQEAEEQEQPQTQVQESQPDKPEEKSSNEVPANGDRTQAYLEEFKKLDVSYIGSTQNCVGYNVYAIKYKRTWFLATNVNESPVLSVFVEKPPRTEDAFPVASPFLVEGLKGILVNQYAKKKNRRKKVKDLQLYGFYKLKRPGRQAAKGLLLIEYPKELNKEPDFFLFKMFYDMFNKKKEEMKPDPNIQKQFEDKLKAPLDKAKEELSTVSK</sequence>
<reference evidence="3 4" key="1">
    <citation type="submission" date="2019-02" db="EMBL/GenBank/DDBJ databases">
        <authorList>
            <person name="Goldberg S.R."/>
            <person name="Haltli B.A."/>
            <person name="Correa H."/>
            <person name="Russell K.G."/>
        </authorList>
    </citation>
    <scope>NUCLEOTIDE SEQUENCE [LARGE SCALE GENOMIC DNA]</scope>
    <source>
        <strain evidence="3 4">JCM 16186</strain>
    </source>
</reference>
<keyword evidence="2" id="KW-0732">Signal</keyword>
<dbReference type="RefSeq" id="WP_155174686.1">
    <property type="nucleotide sequence ID" value="NZ_BAAAFL010000053.1"/>
</dbReference>
<proteinExistence type="predicted"/>
<accession>A0ABW9RU17</accession>
<evidence type="ECO:0000313" key="3">
    <source>
        <dbReference type="EMBL" id="MTI27689.1"/>
    </source>
</evidence>
<gene>
    <name evidence="3" type="ORF">E1163_22215</name>
</gene>
<dbReference type="Proteomes" id="UP000798808">
    <property type="component" value="Unassembled WGS sequence"/>
</dbReference>
<organism evidence="3 4">
    <name type="scientific">Fulvivirga kasyanovii</name>
    <dbReference type="NCBI Taxonomy" id="396812"/>
    <lineage>
        <taxon>Bacteria</taxon>
        <taxon>Pseudomonadati</taxon>
        <taxon>Bacteroidota</taxon>
        <taxon>Cytophagia</taxon>
        <taxon>Cytophagales</taxon>
        <taxon>Fulvivirgaceae</taxon>
        <taxon>Fulvivirga</taxon>
    </lineage>
</organism>
<feature type="chain" id="PRO_5045342019" evidence="2">
    <location>
        <begin position="20"/>
        <end position="295"/>
    </location>
</feature>
<name>A0ABW9RU17_9BACT</name>
<comment type="caution">
    <text evidence="3">The sequence shown here is derived from an EMBL/GenBank/DDBJ whole genome shotgun (WGS) entry which is preliminary data.</text>
</comment>
<protein>
    <submittedName>
        <fullName evidence="3">Uncharacterized protein</fullName>
    </submittedName>
</protein>
<keyword evidence="4" id="KW-1185">Reference proteome</keyword>
<feature type="signal peptide" evidence="2">
    <location>
        <begin position="1"/>
        <end position="19"/>
    </location>
</feature>
<feature type="region of interest" description="Disordered" evidence="1">
    <location>
        <begin position="45"/>
        <end position="119"/>
    </location>
</feature>
<feature type="region of interest" description="Disordered" evidence="1">
    <location>
        <begin position="265"/>
        <end position="295"/>
    </location>
</feature>
<feature type="compositionally biased region" description="Basic and acidic residues" evidence="1">
    <location>
        <begin position="274"/>
        <end position="295"/>
    </location>
</feature>
<feature type="compositionally biased region" description="Basic residues" evidence="1">
    <location>
        <begin position="55"/>
        <end position="68"/>
    </location>
</feature>
<evidence type="ECO:0000256" key="2">
    <source>
        <dbReference type="SAM" id="SignalP"/>
    </source>
</evidence>
<feature type="compositionally biased region" description="Basic and acidic residues" evidence="1">
    <location>
        <begin position="102"/>
        <end position="111"/>
    </location>
</feature>